<keyword evidence="7" id="KW-1185">Reference proteome</keyword>
<dbReference type="RefSeq" id="WP_113945059.1">
    <property type="nucleotide sequence ID" value="NZ_JBHEEG010000006.1"/>
</dbReference>
<feature type="domain" description="NfeD-like C-terminal" evidence="5">
    <location>
        <begin position="94"/>
        <end position="140"/>
    </location>
</feature>
<evidence type="ECO:0000313" key="7">
    <source>
        <dbReference type="Proteomes" id="UP000252893"/>
    </source>
</evidence>
<evidence type="ECO:0000313" key="6">
    <source>
        <dbReference type="EMBL" id="RBO93322.1"/>
    </source>
</evidence>
<evidence type="ECO:0000259" key="5">
    <source>
        <dbReference type="Pfam" id="PF01957"/>
    </source>
</evidence>
<feature type="transmembrane region" description="Helical" evidence="4">
    <location>
        <begin position="60"/>
        <end position="78"/>
    </location>
</feature>
<dbReference type="PANTHER" id="PTHR33507:SF3">
    <property type="entry name" value="INNER MEMBRANE PROTEIN YBBJ"/>
    <property type="match status" value="1"/>
</dbReference>
<evidence type="ECO:0000256" key="3">
    <source>
        <dbReference type="ARBA" id="ARBA00023136"/>
    </source>
</evidence>
<proteinExistence type="predicted"/>
<sequence>MPDMLAALGIWNWVILGLLLLFLELVTPGIFLIWIGLAALATSLFAFTGLSFIASWQMQLLLFMILSVIFVLIGRRYFNPRAQNSDEPLLNRRADQLIGMRTTLEEPIVNGHGRARFDDTLWRVTGADLPAGTTIIVRKYLDGLLQVEEVK</sequence>
<organism evidence="6 7">
    <name type="scientific">Pseudochrobactrum asaccharolyticum</name>
    <dbReference type="NCBI Taxonomy" id="354351"/>
    <lineage>
        <taxon>Bacteria</taxon>
        <taxon>Pseudomonadati</taxon>
        <taxon>Pseudomonadota</taxon>
        <taxon>Alphaproteobacteria</taxon>
        <taxon>Hyphomicrobiales</taxon>
        <taxon>Brucellaceae</taxon>
        <taxon>Pseudochrobactrum</taxon>
    </lineage>
</organism>
<reference evidence="6 7" key="1">
    <citation type="submission" date="2018-06" db="EMBL/GenBank/DDBJ databases">
        <title>Genomic Encyclopedia of Type Strains, Phase IV (KMG-IV): sequencing the most valuable type-strain genomes for metagenomic binning, comparative biology and taxonomic classification.</title>
        <authorList>
            <person name="Goeker M."/>
        </authorList>
    </citation>
    <scope>NUCLEOTIDE SEQUENCE [LARGE SCALE GENOMIC DNA]</scope>
    <source>
        <strain evidence="6 7">DSM 25619</strain>
    </source>
</reference>
<dbReference type="GO" id="GO:0005886">
    <property type="term" value="C:plasma membrane"/>
    <property type="evidence" value="ECO:0007669"/>
    <property type="project" value="TreeGrafter"/>
</dbReference>
<keyword evidence="2 4" id="KW-1133">Transmembrane helix</keyword>
<protein>
    <recommendedName>
        <fullName evidence="5">NfeD-like C-terminal domain-containing protein</fullName>
    </recommendedName>
</protein>
<evidence type="ECO:0000256" key="1">
    <source>
        <dbReference type="ARBA" id="ARBA00022692"/>
    </source>
</evidence>
<keyword evidence="1 4" id="KW-0812">Transmembrane</keyword>
<dbReference type="EMBL" id="QNRH01000005">
    <property type="protein sequence ID" value="RBO93322.1"/>
    <property type="molecule type" value="Genomic_DNA"/>
</dbReference>
<feature type="transmembrane region" description="Helical" evidence="4">
    <location>
        <begin position="30"/>
        <end position="54"/>
    </location>
</feature>
<dbReference type="InterPro" id="IPR002810">
    <property type="entry name" value="NfeD-like_C"/>
</dbReference>
<accession>A0A366DTA7</accession>
<keyword evidence="3 4" id="KW-0472">Membrane</keyword>
<gene>
    <name evidence="6" type="ORF">DFR47_10535</name>
</gene>
<dbReference type="OrthoDB" id="9810336at2"/>
<feature type="transmembrane region" description="Helical" evidence="4">
    <location>
        <begin position="6"/>
        <end position="23"/>
    </location>
</feature>
<dbReference type="InterPro" id="IPR052165">
    <property type="entry name" value="Membrane_assoc_protease"/>
</dbReference>
<evidence type="ECO:0000256" key="2">
    <source>
        <dbReference type="ARBA" id="ARBA00022989"/>
    </source>
</evidence>
<dbReference type="PANTHER" id="PTHR33507">
    <property type="entry name" value="INNER MEMBRANE PROTEIN YBBJ"/>
    <property type="match status" value="1"/>
</dbReference>
<evidence type="ECO:0000256" key="4">
    <source>
        <dbReference type="SAM" id="Phobius"/>
    </source>
</evidence>
<dbReference type="AlphaFoldDB" id="A0A366DTA7"/>
<dbReference type="Pfam" id="PF01957">
    <property type="entry name" value="NfeD"/>
    <property type="match status" value="1"/>
</dbReference>
<dbReference type="Proteomes" id="UP000252893">
    <property type="component" value="Unassembled WGS sequence"/>
</dbReference>
<name>A0A366DTA7_9HYPH</name>
<comment type="caution">
    <text evidence="6">The sequence shown here is derived from an EMBL/GenBank/DDBJ whole genome shotgun (WGS) entry which is preliminary data.</text>
</comment>